<keyword evidence="3" id="KW-1185">Reference proteome</keyword>
<feature type="region of interest" description="Disordered" evidence="1">
    <location>
        <begin position="1"/>
        <end position="41"/>
    </location>
</feature>
<dbReference type="EMBL" id="BSYO01000036">
    <property type="protein sequence ID" value="GMH29439.1"/>
    <property type="molecule type" value="Genomic_DNA"/>
</dbReference>
<organism evidence="2 3">
    <name type="scientific">Nepenthes gracilis</name>
    <name type="common">Slender pitcher plant</name>
    <dbReference type="NCBI Taxonomy" id="150966"/>
    <lineage>
        <taxon>Eukaryota</taxon>
        <taxon>Viridiplantae</taxon>
        <taxon>Streptophyta</taxon>
        <taxon>Embryophyta</taxon>
        <taxon>Tracheophyta</taxon>
        <taxon>Spermatophyta</taxon>
        <taxon>Magnoliopsida</taxon>
        <taxon>eudicotyledons</taxon>
        <taxon>Gunneridae</taxon>
        <taxon>Pentapetalae</taxon>
        <taxon>Caryophyllales</taxon>
        <taxon>Nepenthaceae</taxon>
        <taxon>Nepenthes</taxon>
    </lineage>
</organism>
<evidence type="ECO:0000313" key="3">
    <source>
        <dbReference type="Proteomes" id="UP001279734"/>
    </source>
</evidence>
<reference evidence="2" key="1">
    <citation type="submission" date="2023-05" db="EMBL/GenBank/DDBJ databases">
        <title>Nepenthes gracilis genome sequencing.</title>
        <authorList>
            <person name="Fukushima K."/>
        </authorList>
    </citation>
    <scope>NUCLEOTIDE SEQUENCE</scope>
    <source>
        <strain evidence="2">SING2019-196</strain>
    </source>
</reference>
<feature type="region of interest" description="Disordered" evidence="1">
    <location>
        <begin position="68"/>
        <end position="91"/>
    </location>
</feature>
<protein>
    <submittedName>
        <fullName evidence="2">Uncharacterized protein</fullName>
    </submittedName>
</protein>
<dbReference type="Proteomes" id="UP001279734">
    <property type="component" value="Unassembled WGS sequence"/>
</dbReference>
<dbReference type="AlphaFoldDB" id="A0AAD3THT4"/>
<gene>
    <name evidence="2" type="ORF">Nepgr_031282</name>
</gene>
<sequence>MLDVEALKESSSPSDHSNGVGLAAPSEASEKNQRGIMPPDDCATEIHQLSAPDHVDESIRRDAVIPSSLLDASDQLPDDKAMDCSDDSGTPSSYVENISSLSDVFGREYYANGDSHEAVVVSLLGSLSSAGYNGEGYVVPEPKEQDEVKTISESDLLSPELLPAEPDASSFTSLDKAPIVKVVRFALEILSAEAPSSASHSRKMAPCSDICHPIVFSKSNRGQKGLVCRLLEDSQTPPDDALSSFDVLPIPSVDRLAAFGLSCCDSEESASTASKSSSKVESLWMQLKVYKASRLQPPALYSLSCSSHEDCNLVEAPSIPGAYRSCLSGCPRYLLFLA</sequence>
<proteinExistence type="predicted"/>
<evidence type="ECO:0000313" key="2">
    <source>
        <dbReference type="EMBL" id="GMH29439.1"/>
    </source>
</evidence>
<accession>A0AAD3THT4</accession>
<comment type="caution">
    <text evidence="2">The sequence shown here is derived from an EMBL/GenBank/DDBJ whole genome shotgun (WGS) entry which is preliminary data.</text>
</comment>
<evidence type="ECO:0000256" key="1">
    <source>
        <dbReference type="SAM" id="MobiDB-lite"/>
    </source>
</evidence>
<name>A0AAD3THT4_NEPGR</name>